<protein>
    <submittedName>
        <fullName evidence="1">Uncharacterized protein</fullName>
    </submittedName>
</protein>
<name>A0A0E9SBJ3_ANGAN</name>
<reference evidence="1" key="2">
    <citation type="journal article" date="2015" name="Fish Shellfish Immunol.">
        <title>Early steps in the European eel (Anguilla anguilla)-Vibrio vulnificus interaction in the gills: Role of the RtxA13 toxin.</title>
        <authorList>
            <person name="Callol A."/>
            <person name="Pajuelo D."/>
            <person name="Ebbesson L."/>
            <person name="Teles M."/>
            <person name="MacKenzie S."/>
            <person name="Amaro C."/>
        </authorList>
    </citation>
    <scope>NUCLEOTIDE SEQUENCE</scope>
</reference>
<accession>A0A0E9SBJ3</accession>
<organism evidence="1">
    <name type="scientific">Anguilla anguilla</name>
    <name type="common">European freshwater eel</name>
    <name type="synonym">Muraena anguilla</name>
    <dbReference type="NCBI Taxonomy" id="7936"/>
    <lineage>
        <taxon>Eukaryota</taxon>
        <taxon>Metazoa</taxon>
        <taxon>Chordata</taxon>
        <taxon>Craniata</taxon>
        <taxon>Vertebrata</taxon>
        <taxon>Euteleostomi</taxon>
        <taxon>Actinopterygii</taxon>
        <taxon>Neopterygii</taxon>
        <taxon>Teleostei</taxon>
        <taxon>Anguilliformes</taxon>
        <taxon>Anguillidae</taxon>
        <taxon>Anguilla</taxon>
    </lineage>
</organism>
<dbReference type="EMBL" id="GBXM01069926">
    <property type="protein sequence ID" value="JAH38651.1"/>
    <property type="molecule type" value="Transcribed_RNA"/>
</dbReference>
<evidence type="ECO:0000313" key="1">
    <source>
        <dbReference type="EMBL" id="JAH38651.1"/>
    </source>
</evidence>
<proteinExistence type="predicted"/>
<sequence>MMVREQWSHLKMVLVLAKLRMGPRTTSIPLVVRCVQLLK</sequence>
<dbReference type="AlphaFoldDB" id="A0A0E9SBJ3"/>
<reference evidence="1" key="1">
    <citation type="submission" date="2014-11" db="EMBL/GenBank/DDBJ databases">
        <authorList>
            <person name="Amaro Gonzalez C."/>
        </authorList>
    </citation>
    <scope>NUCLEOTIDE SEQUENCE</scope>
</reference>